<keyword evidence="13" id="KW-1185">Reference proteome</keyword>
<evidence type="ECO:0000256" key="6">
    <source>
        <dbReference type="ARBA" id="ARBA00022777"/>
    </source>
</evidence>
<protein>
    <recommendedName>
        <fullName evidence="10">Protein-serine/threonine kinase</fullName>
        <ecNumber evidence="10">2.7.11.-</ecNumber>
    </recommendedName>
</protein>
<dbReference type="InterPro" id="IPR036890">
    <property type="entry name" value="HATPase_C_sf"/>
</dbReference>
<dbReference type="GO" id="GO:0005759">
    <property type="term" value="C:mitochondrial matrix"/>
    <property type="evidence" value="ECO:0007669"/>
    <property type="project" value="UniProtKB-SubCell"/>
</dbReference>
<dbReference type="EC" id="2.7.11.-" evidence="10"/>
<dbReference type="InterPro" id="IPR004358">
    <property type="entry name" value="Sig_transdc_His_kin-like_C"/>
</dbReference>
<keyword evidence="9 10" id="KW-0496">Mitochondrion</keyword>
<dbReference type="Pfam" id="PF10436">
    <property type="entry name" value="BCDHK_Adom3"/>
    <property type="match status" value="1"/>
</dbReference>
<dbReference type="InterPro" id="IPR018955">
    <property type="entry name" value="BCDHK/PDK_N"/>
</dbReference>
<evidence type="ECO:0000313" key="12">
    <source>
        <dbReference type="EMBL" id="KAB8076670.1"/>
    </source>
</evidence>
<accession>A0A5N5XBQ8</accession>
<comment type="similarity">
    <text evidence="2 10">Belongs to the PDK/BCKDK protein kinase family.</text>
</comment>
<dbReference type="SUPFAM" id="SSF55874">
    <property type="entry name" value="ATPase domain of HSP90 chaperone/DNA topoisomerase II/histidine kinase"/>
    <property type="match status" value="1"/>
</dbReference>
<evidence type="ECO:0000256" key="5">
    <source>
        <dbReference type="ARBA" id="ARBA00022741"/>
    </source>
</evidence>
<dbReference type="Proteomes" id="UP000326565">
    <property type="component" value="Unassembled WGS sequence"/>
</dbReference>
<evidence type="ECO:0000256" key="1">
    <source>
        <dbReference type="ARBA" id="ARBA00004305"/>
    </source>
</evidence>
<dbReference type="PRINTS" id="PR00344">
    <property type="entry name" value="BCTRLSENSOR"/>
</dbReference>
<dbReference type="OrthoDB" id="3264224at2759"/>
<dbReference type="GO" id="GO:0005524">
    <property type="term" value="F:ATP binding"/>
    <property type="evidence" value="ECO:0007669"/>
    <property type="project" value="UniProtKB-UniRule"/>
</dbReference>
<dbReference type="InterPro" id="IPR036784">
    <property type="entry name" value="AK/P_DHK_N_sf"/>
</dbReference>
<dbReference type="Gene3D" id="1.20.140.20">
    <property type="entry name" value="Alpha-ketoacid/pyruvate dehydrogenase kinase, N-terminal domain"/>
    <property type="match status" value="1"/>
</dbReference>
<evidence type="ECO:0000256" key="7">
    <source>
        <dbReference type="ARBA" id="ARBA00022840"/>
    </source>
</evidence>
<dbReference type="SUPFAM" id="SSF69012">
    <property type="entry name" value="alpha-ketoacid dehydrogenase kinase, N-terminal domain"/>
    <property type="match status" value="1"/>
</dbReference>
<keyword evidence="3" id="KW-0597">Phosphoprotein</keyword>
<evidence type="ECO:0000256" key="9">
    <source>
        <dbReference type="ARBA" id="ARBA00023128"/>
    </source>
</evidence>
<dbReference type="InterPro" id="IPR003594">
    <property type="entry name" value="HATPase_dom"/>
</dbReference>
<dbReference type="GO" id="GO:0004740">
    <property type="term" value="F:pyruvate dehydrogenase (acetyl-transferring) kinase activity"/>
    <property type="evidence" value="ECO:0007669"/>
    <property type="project" value="TreeGrafter"/>
</dbReference>
<keyword evidence="4 10" id="KW-0808">Transferase</keyword>
<evidence type="ECO:0000256" key="2">
    <source>
        <dbReference type="ARBA" id="ARBA00006155"/>
    </source>
</evidence>
<dbReference type="PANTHER" id="PTHR11947">
    <property type="entry name" value="PYRUVATE DEHYDROGENASE KINASE"/>
    <property type="match status" value="1"/>
</dbReference>
<keyword evidence="7 10" id="KW-0067">ATP-binding</keyword>
<evidence type="ECO:0000256" key="4">
    <source>
        <dbReference type="ARBA" id="ARBA00022679"/>
    </source>
</evidence>
<dbReference type="Gene3D" id="3.30.565.10">
    <property type="entry name" value="Histidine kinase-like ATPase, C-terminal domain"/>
    <property type="match status" value="1"/>
</dbReference>
<dbReference type="GO" id="GO:0010906">
    <property type="term" value="P:regulation of glucose metabolic process"/>
    <property type="evidence" value="ECO:0007669"/>
    <property type="project" value="TreeGrafter"/>
</dbReference>
<reference evidence="12 13" key="1">
    <citation type="submission" date="2019-04" db="EMBL/GenBank/DDBJ databases">
        <title>Friends and foes A comparative genomics study of 23 Aspergillus species from section Flavi.</title>
        <authorList>
            <consortium name="DOE Joint Genome Institute"/>
            <person name="Kjaerbolling I."/>
            <person name="Vesth T."/>
            <person name="Frisvad J.C."/>
            <person name="Nybo J.L."/>
            <person name="Theobald S."/>
            <person name="Kildgaard S."/>
            <person name="Isbrandt T."/>
            <person name="Kuo A."/>
            <person name="Sato A."/>
            <person name="Lyhne E.K."/>
            <person name="Kogle M.E."/>
            <person name="Wiebenga A."/>
            <person name="Kun R.S."/>
            <person name="Lubbers R.J."/>
            <person name="Makela M.R."/>
            <person name="Barry K."/>
            <person name="Chovatia M."/>
            <person name="Clum A."/>
            <person name="Daum C."/>
            <person name="Haridas S."/>
            <person name="He G."/>
            <person name="LaButti K."/>
            <person name="Lipzen A."/>
            <person name="Mondo S."/>
            <person name="Riley R."/>
            <person name="Salamov A."/>
            <person name="Simmons B.A."/>
            <person name="Magnuson J.K."/>
            <person name="Henrissat B."/>
            <person name="Mortensen U.H."/>
            <person name="Larsen T.O."/>
            <person name="Devries R.P."/>
            <person name="Grigoriev I.V."/>
            <person name="Machida M."/>
            <person name="Baker S.E."/>
            <person name="Andersen M.R."/>
        </authorList>
    </citation>
    <scope>NUCLEOTIDE SEQUENCE [LARGE SCALE GENOMIC DNA]</scope>
    <source>
        <strain evidence="12 13">CBS 151.66</strain>
    </source>
</reference>
<sequence>MAIINALARTARYSIRDSFHSSHNHVQKTRQFSASPLPKVATSTQHPFAYGANDEVARLAASRRRPLILADLLKHGRPPLSKDALLASANFTLSLLPARLASRIEALRNLPFIVVSNPHVSKIYNNYIHSLSTLLPYQQRQVATLDEEKRFAEVLADLVHTHTNTIPILARGFLECRRYIDPTEVTRFLDTHLRARIGTRLIAEQHLALHFASPLVNNDGQLPKTTAPSNYIGVIDTALQPARIVKLCEDFVGEICELKYGLRPRLTIGGQPDATFAHVPVHVEYILTELLKNAFRAVVESGNEREPIEVTIAAAPDVPRHAVRVRPYSLPTGIPSNQPHADVGIEMDTVVGTADANESIKYSSPSTQSITIRIRDRGGGIPPEILPNIWSYSFTTFSELDPQGSDNGNMDALNAMSASGGHLSSIAGLGYGLPLSRAYAEYFGGSIAVQSLWGWGTDVYLTLQGVGKVG</sequence>
<keyword evidence="8" id="KW-0809">Transit peptide</keyword>
<gene>
    <name evidence="12" type="ORF">BDV29DRAFT_169844</name>
</gene>
<proteinExistence type="inferred from homology"/>
<evidence type="ECO:0000256" key="10">
    <source>
        <dbReference type="RuleBase" id="RU366032"/>
    </source>
</evidence>
<comment type="subcellular location">
    <subcellularLocation>
        <location evidence="1 10">Mitochondrion matrix</location>
    </subcellularLocation>
</comment>
<keyword evidence="6 10" id="KW-0418">Kinase</keyword>
<evidence type="ECO:0000256" key="8">
    <source>
        <dbReference type="ARBA" id="ARBA00022946"/>
    </source>
</evidence>
<feature type="domain" description="Histidine kinase" evidence="11">
    <location>
        <begin position="280"/>
        <end position="467"/>
    </location>
</feature>
<evidence type="ECO:0000313" key="13">
    <source>
        <dbReference type="Proteomes" id="UP000326565"/>
    </source>
</evidence>
<evidence type="ECO:0000259" key="11">
    <source>
        <dbReference type="PROSITE" id="PS50109"/>
    </source>
</evidence>
<name>A0A5N5XBQ8_9EURO</name>
<evidence type="ECO:0000256" key="3">
    <source>
        <dbReference type="ARBA" id="ARBA00022553"/>
    </source>
</evidence>
<dbReference type="PANTHER" id="PTHR11947:SF20">
    <property type="entry name" value="[3-METHYL-2-OXOBUTANOATE DEHYDROGENASE [LIPOAMIDE]] KINASE, MITOCHONDRIAL"/>
    <property type="match status" value="1"/>
</dbReference>
<dbReference type="AlphaFoldDB" id="A0A5N5XBQ8"/>
<dbReference type="EMBL" id="ML732178">
    <property type="protein sequence ID" value="KAB8076670.1"/>
    <property type="molecule type" value="Genomic_DNA"/>
</dbReference>
<dbReference type="InterPro" id="IPR039028">
    <property type="entry name" value="BCKD/PDK"/>
</dbReference>
<dbReference type="PROSITE" id="PS50109">
    <property type="entry name" value="HIS_KIN"/>
    <property type="match status" value="1"/>
</dbReference>
<keyword evidence="5 10" id="KW-0547">Nucleotide-binding</keyword>
<dbReference type="SMART" id="SM00387">
    <property type="entry name" value="HATPase_c"/>
    <property type="match status" value="1"/>
</dbReference>
<organism evidence="12 13">
    <name type="scientific">Aspergillus leporis</name>
    <dbReference type="NCBI Taxonomy" id="41062"/>
    <lineage>
        <taxon>Eukaryota</taxon>
        <taxon>Fungi</taxon>
        <taxon>Dikarya</taxon>
        <taxon>Ascomycota</taxon>
        <taxon>Pezizomycotina</taxon>
        <taxon>Eurotiomycetes</taxon>
        <taxon>Eurotiomycetidae</taxon>
        <taxon>Eurotiales</taxon>
        <taxon>Aspergillaceae</taxon>
        <taxon>Aspergillus</taxon>
        <taxon>Aspergillus subgen. Circumdati</taxon>
    </lineage>
</organism>
<dbReference type="Pfam" id="PF02518">
    <property type="entry name" value="HATPase_c"/>
    <property type="match status" value="1"/>
</dbReference>
<dbReference type="InterPro" id="IPR005467">
    <property type="entry name" value="His_kinase_dom"/>
</dbReference>